<feature type="region of interest" description="Disordered" evidence="1">
    <location>
        <begin position="1"/>
        <end position="212"/>
    </location>
</feature>
<feature type="compositionally biased region" description="Basic and acidic residues" evidence="1">
    <location>
        <begin position="23"/>
        <end position="50"/>
    </location>
</feature>
<feature type="compositionally biased region" description="Low complexity" evidence="1">
    <location>
        <begin position="198"/>
        <end position="212"/>
    </location>
</feature>
<sequence length="428" mass="46398">MRRFTLPNLFLTVEGEDDDEADENVKTEEEGVYHHEDTPRSSPREVKEVDLADGSSPSSPRTPASPRRIATANHCPVHCPHKTKLVQEELGNRVAAETVPEEEEEEDTETGGPSKADTTAALSAMTLNSSNNKSTRHNDDTTSDRDTNVNEVLEAGGIEEANNDVISIEKTGDGSGLSTQSESDETKMASSKLKMTRVPKSPKSPRSPVNPRYLKMFQLTSGALSEDPLGRSGTGACTCPNSCVQDFGLQEVPTRPGLAFGENLRARIDGYRRQDSGVVGVPREKRSHSLAAPGSLELPGCRRGFRPEALLVRSATGTGCSLVKAQFKNRHQLSVQASLEFSDDAIGFPGTPPPQATPPVHKDIPIMTSKVPKNRSKDFGMLPNQLTIDPSMLGRTSSWEDYSADEGSKSDNEIEKSSNESPKREVSN</sequence>
<keyword evidence="2" id="KW-1185">Reference proteome</keyword>
<proteinExistence type="predicted"/>
<protein>
    <submittedName>
        <fullName evidence="3">Uncharacterized protein LOC108672018</fullName>
    </submittedName>
</protein>
<organism evidence="2 3">
    <name type="scientific">Hyalella azteca</name>
    <name type="common">Amphipod</name>
    <dbReference type="NCBI Taxonomy" id="294128"/>
    <lineage>
        <taxon>Eukaryota</taxon>
        <taxon>Metazoa</taxon>
        <taxon>Ecdysozoa</taxon>
        <taxon>Arthropoda</taxon>
        <taxon>Crustacea</taxon>
        <taxon>Multicrustacea</taxon>
        <taxon>Malacostraca</taxon>
        <taxon>Eumalacostraca</taxon>
        <taxon>Peracarida</taxon>
        <taxon>Amphipoda</taxon>
        <taxon>Senticaudata</taxon>
        <taxon>Talitrida</taxon>
        <taxon>Talitroidea</taxon>
        <taxon>Hyalellidae</taxon>
        <taxon>Hyalella</taxon>
    </lineage>
</organism>
<evidence type="ECO:0000313" key="3">
    <source>
        <dbReference type="RefSeq" id="XP_018015119.1"/>
    </source>
</evidence>
<gene>
    <name evidence="3" type="primary">LOC108672018</name>
</gene>
<dbReference type="GeneID" id="108672018"/>
<feature type="compositionally biased region" description="Low complexity" evidence="1">
    <location>
        <begin position="55"/>
        <end position="72"/>
    </location>
</feature>
<feature type="compositionally biased region" description="Basic and acidic residues" evidence="1">
    <location>
        <begin position="406"/>
        <end position="428"/>
    </location>
</feature>
<dbReference type="Proteomes" id="UP000694843">
    <property type="component" value="Unplaced"/>
</dbReference>
<feature type="compositionally biased region" description="Polar residues" evidence="1">
    <location>
        <begin position="116"/>
        <end position="133"/>
    </location>
</feature>
<feature type="compositionally biased region" description="Acidic residues" evidence="1">
    <location>
        <begin position="99"/>
        <end position="109"/>
    </location>
</feature>
<dbReference type="KEGG" id="hazt:108672018"/>
<accession>A0A8B7NN58</accession>
<reference evidence="3" key="1">
    <citation type="submission" date="2025-08" db="UniProtKB">
        <authorList>
            <consortium name="RefSeq"/>
        </authorList>
    </citation>
    <scope>IDENTIFICATION</scope>
    <source>
        <tissue evidence="3">Whole organism</tissue>
    </source>
</reference>
<evidence type="ECO:0000256" key="1">
    <source>
        <dbReference type="SAM" id="MobiDB-lite"/>
    </source>
</evidence>
<name>A0A8B7NN58_HYAAZ</name>
<feature type="compositionally biased region" description="Basic and acidic residues" evidence="1">
    <location>
        <begin position="136"/>
        <end position="148"/>
    </location>
</feature>
<feature type="region of interest" description="Disordered" evidence="1">
    <location>
        <begin position="371"/>
        <end position="428"/>
    </location>
</feature>
<dbReference type="RefSeq" id="XP_018015119.1">
    <property type="nucleotide sequence ID" value="XM_018159630.2"/>
</dbReference>
<dbReference type="OrthoDB" id="10533760at2759"/>
<feature type="compositionally biased region" description="Polar residues" evidence="1">
    <location>
        <begin position="384"/>
        <end position="400"/>
    </location>
</feature>
<evidence type="ECO:0000313" key="2">
    <source>
        <dbReference type="Proteomes" id="UP000694843"/>
    </source>
</evidence>
<dbReference type="AlphaFoldDB" id="A0A8B7NN58"/>